<reference evidence="2 3" key="1">
    <citation type="journal article" date="2019" name="Sci. Rep.">
        <title>Orb-weaving spider Araneus ventricosus genome elucidates the spidroin gene catalogue.</title>
        <authorList>
            <person name="Kono N."/>
            <person name="Nakamura H."/>
            <person name="Ohtoshi R."/>
            <person name="Moran D.A.P."/>
            <person name="Shinohara A."/>
            <person name="Yoshida Y."/>
            <person name="Fujiwara M."/>
            <person name="Mori M."/>
            <person name="Tomita M."/>
            <person name="Arakawa K."/>
        </authorList>
    </citation>
    <scope>NUCLEOTIDE SEQUENCE [LARGE SCALE GENOMIC DNA]</scope>
</reference>
<organism evidence="2 3">
    <name type="scientific">Araneus ventricosus</name>
    <name type="common">Orbweaver spider</name>
    <name type="synonym">Epeira ventricosa</name>
    <dbReference type="NCBI Taxonomy" id="182803"/>
    <lineage>
        <taxon>Eukaryota</taxon>
        <taxon>Metazoa</taxon>
        <taxon>Ecdysozoa</taxon>
        <taxon>Arthropoda</taxon>
        <taxon>Chelicerata</taxon>
        <taxon>Arachnida</taxon>
        <taxon>Araneae</taxon>
        <taxon>Araneomorphae</taxon>
        <taxon>Entelegynae</taxon>
        <taxon>Araneoidea</taxon>
        <taxon>Araneidae</taxon>
        <taxon>Araneus</taxon>
    </lineage>
</organism>
<comment type="caution">
    <text evidence="2">The sequence shown here is derived from an EMBL/GenBank/DDBJ whole genome shotgun (WGS) entry which is preliminary data.</text>
</comment>
<dbReference type="Proteomes" id="UP000499080">
    <property type="component" value="Unassembled WGS sequence"/>
</dbReference>
<keyword evidence="3" id="KW-1185">Reference proteome</keyword>
<evidence type="ECO:0000313" key="3">
    <source>
        <dbReference type="Proteomes" id="UP000499080"/>
    </source>
</evidence>
<gene>
    <name evidence="2" type="ORF">AVEN_205823_1</name>
</gene>
<dbReference type="OrthoDB" id="8063823at2759"/>
<name>A0A4Y2E469_ARAVE</name>
<dbReference type="EMBL" id="BGPR01091585">
    <property type="protein sequence ID" value="GBM23940.1"/>
    <property type="molecule type" value="Genomic_DNA"/>
</dbReference>
<feature type="compositionally biased region" description="Polar residues" evidence="1">
    <location>
        <begin position="1"/>
        <end position="20"/>
    </location>
</feature>
<protein>
    <submittedName>
        <fullName evidence="2">Uncharacterized protein</fullName>
    </submittedName>
</protein>
<sequence>MTLPANTGPTPNFESPSIQPNDGEGPGLLFPITLEEINKCFPRNNSAPGPDFSTVNDLKQIPRFKLLKIFNIFLFSRKVPKRFCRARTIFIPKKPAAMDPGDFRPISLTRHCETLFENSCSTTHAKHCNRSRTTWIY</sequence>
<proteinExistence type="predicted"/>
<dbReference type="AlphaFoldDB" id="A0A4Y2E469"/>
<evidence type="ECO:0000313" key="2">
    <source>
        <dbReference type="EMBL" id="GBM23940.1"/>
    </source>
</evidence>
<accession>A0A4Y2E469</accession>
<feature type="region of interest" description="Disordered" evidence="1">
    <location>
        <begin position="1"/>
        <end position="25"/>
    </location>
</feature>
<evidence type="ECO:0000256" key="1">
    <source>
        <dbReference type="SAM" id="MobiDB-lite"/>
    </source>
</evidence>